<dbReference type="SUPFAM" id="SSF54518">
    <property type="entry name" value="Tubby C-terminal domain-like"/>
    <property type="match status" value="1"/>
</dbReference>
<evidence type="ECO:0000256" key="1">
    <source>
        <dbReference type="ARBA" id="ARBA00005437"/>
    </source>
</evidence>
<dbReference type="InParanoid" id="A0A4Q1BIM6"/>
<evidence type="ECO:0000313" key="3">
    <source>
        <dbReference type="Proteomes" id="UP000289152"/>
    </source>
</evidence>
<dbReference type="STRING" id="5217.A0A4Q1BIM6"/>
<gene>
    <name evidence="2" type="ORF">M231_05211</name>
</gene>
<protein>
    <recommendedName>
        <fullName evidence="4">Phospholipid scramblase</fullName>
    </recommendedName>
</protein>
<dbReference type="AlphaFoldDB" id="A0A4Q1BIM6"/>
<dbReference type="InterPro" id="IPR038595">
    <property type="entry name" value="LOR_sf"/>
</dbReference>
<accession>A0A4Q1BIM6</accession>
<dbReference type="PANTHER" id="PTHR31087">
    <property type="match status" value="1"/>
</dbReference>
<keyword evidence="3" id="KW-1185">Reference proteome</keyword>
<dbReference type="Proteomes" id="UP000289152">
    <property type="component" value="Unassembled WGS sequence"/>
</dbReference>
<comment type="caution">
    <text evidence="2">The sequence shown here is derived from an EMBL/GenBank/DDBJ whole genome shotgun (WGS) entry which is preliminary data.</text>
</comment>
<evidence type="ECO:0000313" key="2">
    <source>
        <dbReference type="EMBL" id="RXK37490.1"/>
    </source>
</evidence>
<proteinExistence type="inferred from homology"/>
<evidence type="ECO:0008006" key="4">
    <source>
        <dbReference type="Google" id="ProtNLM"/>
    </source>
</evidence>
<dbReference type="EMBL" id="SDIL01000067">
    <property type="protein sequence ID" value="RXK37490.1"/>
    <property type="molecule type" value="Genomic_DNA"/>
</dbReference>
<dbReference type="InterPro" id="IPR007612">
    <property type="entry name" value="LOR"/>
</dbReference>
<dbReference type="VEuPathDB" id="FungiDB:TREMEDRAFT_60260"/>
<reference evidence="2 3" key="1">
    <citation type="submission" date="2016-06" db="EMBL/GenBank/DDBJ databases">
        <title>Evolution of pathogenesis and genome organization in the Tremellales.</title>
        <authorList>
            <person name="Cuomo C."/>
            <person name="Litvintseva A."/>
            <person name="Heitman J."/>
            <person name="Chen Y."/>
            <person name="Sun S."/>
            <person name="Springer D."/>
            <person name="Dromer F."/>
            <person name="Young S."/>
            <person name="Zeng Q."/>
            <person name="Chapman S."/>
            <person name="Gujja S."/>
            <person name="Saif S."/>
            <person name="Birren B."/>
        </authorList>
    </citation>
    <scope>NUCLEOTIDE SEQUENCE [LARGE SCALE GENOMIC DNA]</scope>
    <source>
        <strain evidence="2 3">ATCC 28783</strain>
    </source>
</reference>
<dbReference type="Pfam" id="PF04525">
    <property type="entry name" value="LOR"/>
    <property type="match status" value="1"/>
</dbReference>
<sequence>MKETLLPISPPIGLHLDYCSEEERIILLKSVILAWSSPAFTITDELERPIFKCEADRLSFRTKKHLVSLEGEKLLDIERKLGKFLCTCEGKNEKGEVVLRVEQKWSMHNKLEATFTSPNTGEPVKLHLKGNIWGNEAVIAWGDKPVAQMHTDWKLGKIAKDKQPFTVRIAPGVDPIIISAICVCFHEVTYET</sequence>
<organism evidence="2 3">
    <name type="scientific">Tremella mesenterica</name>
    <name type="common">Jelly fungus</name>
    <dbReference type="NCBI Taxonomy" id="5217"/>
    <lineage>
        <taxon>Eukaryota</taxon>
        <taxon>Fungi</taxon>
        <taxon>Dikarya</taxon>
        <taxon>Basidiomycota</taxon>
        <taxon>Agaricomycotina</taxon>
        <taxon>Tremellomycetes</taxon>
        <taxon>Tremellales</taxon>
        <taxon>Tremellaceae</taxon>
        <taxon>Tremella</taxon>
    </lineage>
</organism>
<name>A0A4Q1BIM6_TREME</name>
<dbReference type="PANTHER" id="PTHR31087:SF161">
    <property type="entry name" value="TUBBY C 2 FAMILY PROTEIN"/>
    <property type="match status" value="1"/>
</dbReference>
<comment type="similarity">
    <text evidence="1">Belongs to the LOR family.</text>
</comment>
<dbReference type="Gene3D" id="2.40.160.200">
    <property type="entry name" value="LURP1-related"/>
    <property type="match status" value="1"/>
</dbReference>
<dbReference type="InterPro" id="IPR025659">
    <property type="entry name" value="Tubby-like_C"/>
</dbReference>